<comment type="caution">
    <text evidence="7">The sequence shown here is derived from an EMBL/GenBank/DDBJ whole genome shotgun (WGS) entry which is preliminary data.</text>
</comment>
<gene>
    <name evidence="7" type="ORF">CCR75_004744</name>
</gene>
<dbReference type="GeneID" id="94348501"/>
<keyword evidence="3" id="KW-0009">Actin-binding</keyword>
<evidence type="ECO:0000256" key="4">
    <source>
        <dbReference type="SAM" id="MobiDB-lite"/>
    </source>
</evidence>
<evidence type="ECO:0000256" key="1">
    <source>
        <dbReference type="ARBA" id="ARBA00004496"/>
    </source>
</evidence>
<dbReference type="GO" id="GO:0005737">
    <property type="term" value="C:cytoplasm"/>
    <property type="evidence" value="ECO:0007669"/>
    <property type="project" value="UniProtKB-SubCell"/>
</dbReference>
<evidence type="ECO:0000259" key="6">
    <source>
        <dbReference type="Pfam" id="PF06268"/>
    </source>
</evidence>
<evidence type="ECO:0000256" key="5">
    <source>
        <dbReference type="SAM" id="Phobius"/>
    </source>
</evidence>
<sequence length="436" mass="48045">MTSKAPLVLSLATSGAFLFAASKISETVAHTPFITIAFIALIPTLVSIDIVTDGRGCFILAYLWKTIAVTNRSNQGLKVAAIENLAAARIELIRTFGERWPQHTRASLKRPLGLSSHGYDVLPLATSGGSLYDQVRGRLTDHAISYSKDDAPVYLMDSETGYFLRATQHRKIVLTSKPNASCLFHVERGKTHHWGFRAAATQRYMGQNIVQKLVATSKKLHAWEAFRILQRPGEKEVGGCSPQVYLILCSARFGKGMWLANKPGLTIAAPAGNSAKDILGNDQILVSQQNHTFQQRKCDIFLSKQIDYAIGLMYSSDLSALLAAAGSQNRNLSRLRALERAHTAPHSSVDMRQRDSTSQPTSMQGNDKLQQLSSQGNCTMQQASRQNYGDCFLKNCEPRLNSSIERTSSFFEKRKDDTPELMKSTVPSSSKTESSV</sequence>
<organism evidence="7 8">
    <name type="scientific">Bremia lactucae</name>
    <name type="common">Lettuce downy mildew</name>
    <dbReference type="NCBI Taxonomy" id="4779"/>
    <lineage>
        <taxon>Eukaryota</taxon>
        <taxon>Sar</taxon>
        <taxon>Stramenopiles</taxon>
        <taxon>Oomycota</taxon>
        <taxon>Peronosporomycetes</taxon>
        <taxon>Peronosporales</taxon>
        <taxon>Peronosporaceae</taxon>
        <taxon>Bremia</taxon>
    </lineage>
</organism>
<dbReference type="InterPro" id="IPR008999">
    <property type="entry name" value="Actin-crosslinking"/>
</dbReference>
<evidence type="ECO:0000256" key="2">
    <source>
        <dbReference type="ARBA" id="ARBA00022490"/>
    </source>
</evidence>
<feature type="compositionally biased region" description="Polar residues" evidence="4">
    <location>
        <begin position="356"/>
        <end position="380"/>
    </location>
</feature>
<feature type="transmembrane region" description="Helical" evidence="5">
    <location>
        <begin position="32"/>
        <end position="51"/>
    </location>
</feature>
<dbReference type="EMBL" id="SHOA02000016">
    <property type="protein sequence ID" value="TDH68678.1"/>
    <property type="molecule type" value="Genomic_DNA"/>
</dbReference>
<proteinExistence type="predicted"/>
<feature type="compositionally biased region" description="Basic and acidic residues" evidence="4">
    <location>
        <begin position="411"/>
        <end position="420"/>
    </location>
</feature>
<comment type="subcellular location">
    <subcellularLocation>
        <location evidence="1">Cytoplasm</location>
    </subcellularLocation>
</comment>
<dbReference type="SUPFAM" id="SSF50405">
    <property type="entry name" value="Actin-crosslinking proteins"/>
    <property type="match status" value="1"/>
</dbReference>
<dbReference type="KEGG" id="blac:94348501"/>
<protein>
    <recommendedName>
        <fullName evidence="6">Fascin-like domain-containing protein</fullName>
    </recommendedName>
</protein>
<keyword evidence="5" id="KW-1133">Transmembrane helix</keyword>
<feature type="region of interest" description="Disordered" evidence="4">
    <location>
        <begin position="405"/>
        <end position="436"/>
    </location>
</feature>
<keyword evidence="8" id="KW-1185">Reference proteome</keyword>
<dbReference type="Pfam" id="PF06268">
    <property type="entry name" value="Fascin"/>
    <property type="match status" value="1"/>
</dbReference>
<evidence type="ECO:0000313" key="8">
    <source>
        <dbReference type="Proteomes" id="UP000294530"/>
    </source>
</evidence>
<feature type="domain" description="Fascin-like" evidence="6">
    <location>
        <begin position="154"/>
        <end position="227"/>
    </location>
</feature>
<reference evidence="7 8" key="1">
    <citation type="journal article" date="2021" name="Genome Biol.">
        <title>AFLAP: assembly-free linkage analysis pipeline using k-mers from genome sequencing data.</title>
        <authorList>
            <person name="Fletcher K."/>
            <person name="Zhang L."/>
            <person name="Gil J."/>
            <person name="Han R."/>
            <person name="Cavanaugh K."/>
            <person name="Michelmore R."/>
        </authorList>
    </citation>
    <scope>NUCLEOTIDE SEQUENCE [LARGE SCALE GENOMIC DNA]</scope>
    <source>
        <strain evidence="7 8">SF5</strain>
    </source>
</reference>
<dbReference type="RefSeq" id="XP_067818177.1">
    <property type="nucleotide sequence ID" value="XM_067962830.1"/>
</dbReference>
<keyword evidence="5" id="KW-0812">Transmembrane</keyword>
<dbReference type="Proteomes" id="UP000294530">
    <property type="component" value="Unassembled WGS sequence"/>
</dbReference>
<evidence type="ECO:0000256" key="3">
    <source>
        <dbReference type="ARBA" id="ARBA00023203"/>
    </source>
</evidence>
<name>A0A976FL49_BRELC</name>
<accession>A0A976FL49</accession>
<keyword evidence="5" id="KW-0472">Membrane</keyword>
<dbReference type="InterPro" id="IPR022768">
    <property type="entry name" value="Fascin-like_dom"/>
</dbReference>
<keyword evidence="2" id="KW-0963">Cytoplasm</keyword>
<feature type="compositionally biased region" description="Low complexity" evidence="4">
    <location>
        <begin position="423"/>
        <end position="436"/>
    </location>
</feature>
<evidence type="ECO:0000313" key="7">
    <source>
        <dbReference type="EMBL" id="TDH68678.1"/>
    </source>
</evidence>
<dbReference type="Gene3D" id="2.80.10.50">
    <property type="match status" value="1"/>
</dbReference>
<dbReference type="GO" id="GO:0051015">
    <property type="term" value="F:actin filament binding"/>
    <property type="evidence" value="ECO:0007669"/>
    <property type="project" value="InterPro"/>
</dbReference>
<feature type="region of interest" description="Disordered" evidence="4">
    <location>
        <begin position="341"/>
        <end position="380"/>
    </location>
</feature>
<dbReference type="OrthoDB" id="123915at2759"/>
<dbReference type="AlphaFoldDB" id="A0A976FL49"/>
<dbReference type="GO" id="GO:0030674">
    <property type="term" value="F:protein-macromolecule adaptor activity"/>
    <property type="evidence" value="ECO:0007669"/>
    <property type="project" value="InterPro"/>
</dbReference>